<evidence type="ECO:0000313" key="2">
    <source>
        <dbReference type="Proteomes" id="UP000017127"/>
    </source>
</evidence>
<organism evidence="1 2">
    <name type="scientific">Lyngbya aestuarii BL J</name>
    <dbReference type="NCBI Taxonomy" id="1348334"/>
    <lineage>
        <taxon>Bacteria</taxon>
        <taxon>Bacillati</taxon>
        <taxon>Cyanobacteriota</taxon>
        <taxon>Cyanophyceae</taxon>
        <taxon>Oscillatoriophycideae</taxon>
        <taxon>Oscillatoriales</taxon>
        <taxon>Microcoleaceae</taxon>
        <taxon>Lyngbya</taxon>
    </lineage>
</organism>
<dbReference type="AlphaFoldDB" id="U7QCQ4"/>
<reference evidence="1 2" key="1">
    <citation type="journal article" date="2013" name="Front. Microbiol.">
        <title>Comparative genomic analyses of the cyanobacterium, Lyngbya aestuarii BL J, a powerful hydrogen producer.</title>
        <authorList>
            <person name="Kothari A."/>
            <person name="Vaughn M."/>
            <person name="Garcia-Pichel F."/>
        </authorList>
    </citation>
    <scope>NUCLEOTIDE SEQUENCE [LARGE SCALE GENOMIC DNA]</scope>
    <source>
        <strain evidence="1 2">BL J</strain>
    </source>
</reference>
<accession>U7QCQ4</accession>
<keyword evidence="2" id="KW-1185">Reference proteome</keyword>
<name>U7QCQ4_9CYAN</name>
<sequence>MLLAGPFWAEENNPQNFYVPTPFNCLVKDNEIQHQMFFDGENWKVWEDNQPTIPPDDKYQKGTWVAINDWEKLQNSRPKELPKVQTNPWKFLPHLHPRLQEKQRRVATDADETQGSLFLENAVQLHPDARLIYLSNTKIDEGWYRFGGEGHLVNLSCKKLNNSGKDLFNQPLKKSFALIVPAVWGSNRHSYRSPECDPTVNKLGWPENQINSLLTQRPQPFRYRLGKRKTDDKPISEPFQTQALTTENEQNPQNSGLLSRGRYAIPAGTVYVLQNPLEKTWYQWDKSWFPQEGYYSLKRWGCGLALPLDNAIIS</sequence>
<protein>
    <submittedName>
        <fullName evidence="1">CRISPR-associated family protein</fullName>
    </submittedName>
</protein>
<dbReference type="PATRIC" id="fig|1348334.3.peg.4893"/>
<comment type="caution">
    <text evidence="1">The sequence shown here is derived from an EMBL/GenBank/DDBJ whole genome shotgun (WGS) entry which is preliminary data.</text>
</comment>
<dbReference type="Proteomes" id="UP000017127">
    <property type="component" value="Unassembled WGS sequence"/>
</dbReference>
<dbReference type="EMBL" id="AUZM01000072">
    <property type="protein sequence ID" value="ERT04967.1"/>
    <property type="molecule type" value="Genomic_DNA"/>
</dbReference>
<gene>
    <name evidence="1" type="ORF">M595_5076</name>
</gene>
<proteinExistence type="predicted"/>
<evidence type="ECO:0000313" key="1">
    <source>
        <dbReference type="EMBL" id="ERT04967.1"/>
    </source>
</evidence>